<reference evidence="1 2" key="1">
    <citation type="journal article" date="2007" name="Science">
        <title>Sea anemone genome reveals ancestral eumetazoan gene repertoire and genomic organization.</title>
        <authorList>
            <person name="Putnam N.H."/>
            <person name="Srivastava M."/>
            <person name="Hellsten U."/>
            <person name="Dirks B."/>
            <person name="Chapman J."/>
            <person name="Salamov A."/>
            <person name="Terry A."/>
            <person name="Shapiro H."/>
            <person name="Lindquist E."/>
            <person name="Kapitonov V.V."/>
            <person name="Jurka J."/>
            <person name="Genikhovich G."/>
            <person name="Grigoriev I.V."/>
            <person name="Lucas S.M."/>
            <person name="Steele R.E."/>
            <person name="Finnerty J.R."/>
            <person name="Technau U."/>
            <person name="Martindale M.Q."/>
            <person name="Rokhsar D.S."/>
        </authorList>
    </citation>
    <scope>NUCLEOTIDE SEQUENCE [LARGE SCALE GENOMIC DNA]</scope>
    <source>
        <strain evidence="2">CH2 X CH6</strain>
    </source>
</reference>
<dbReference type="HOGENOM" id="CLU_1385683_0_0_1"/>
<name>A7ST38_NEMVE</name>
<dbReference type="EMBL" id="DS469788">
    <property type="protein sequence ID" value="EDO33145.1"/>
    <property type="molecule type" value="Genomic_DNA"/>
</dbReference>
<sequence>MEIPEISQCYLFEAPWDAAFVSDDIDDVVYTWEETFNSTLDLHCPWRHKRVKLTTQKPWITKAVIKQLHTRDHLLKVARRSDDANDWIKRVKLTTQKPWITKAVIKQLHTRDHLLKVARRSDDANDWINYRVARNKAVEVLRSAKREYYTNSFEENKNNPSAIWKSKTLNGSNKKCREINKLKIDDHDMLDKTEIAI</sequence>
<organism evidence="1 2">
    <name type="scientific">Nematostella vectensis</name>
    <name type="common">Starlet sea anemone</name>
    <dbReference type="NCBI Taxonomy" id="45351"/>
    <lineage>
        <taxon>Eukaryota</taxon>
        <taxon>Metazoa</taxon>
        <taxon>Cnidaria</taxon>
        <taxon>Anthozoa</taxon>
        <taxon>Hexacorallia</taxon>
        <taxon>Actiniaria</taxon>
        <taxon>Edwardsiidae</taxon>
        <taxon>Nematostella</taxon>
    </lineage>
</organism>
<protein>
    <submittedName>
        <fullName evidence="1">Uncharacterized protein</fullName>
    </submittedName>
</protein>
<proteinExistence type="predicted"/>
<evidence type="ECO:0000313" key="2">
    <source>
        <dbReference type="Proteomes" id="UP000001593"/>
    </source>
</evidence>
<keyword evidence="2" id="KW-1185">Reference proteome</keyword>
<dbReference type="InParanoid" id="A7ST38"/>
<dbReference type="PhylomeDB" id="A7ST38"/>
<gene>
    <name evidence="1" type="ORF">NEMVEDRAFT_v1g217068</name>
</gene>
<dbReference type="Proteomes" id="UP000001593">
    <property type="component" value="Unassembled WGS sequence"/>
</dbReference>
<dbReference type="AlphaFoldDB" id="A7ST38"/>
<evidence type="ECO:0000313" key="1">
    <source>
        <dbReference type="EMBL" id="EDO33145.1"/>
    </source>
</evidence>
<accession>A7ST38</accession>